<sequence>MNKAKIWKSFLSQLQRNTNGLTSENKELKLKLQAMEQQAHLKDALNEALKNEVQWLAAGQAPSGPNGNLGSTSQFSPSANFFSNQHQQHQFQMPTSRPNNPRPGGQARISFQDFNRRS</sequence>
<feature type="compositionally biased region" description="Low complexity" evidence="2">
    <location>
        <begin position="80"/>
        <end position="92"/>
    </location>
</feature>
<keyword evidence="1" id="KW-0175">Coiled coil</keyword>
<comment type="caution">
    <text evidence="3">The sequence shown here is derived from an EMBL/GenBank/DDBJ whole genome shotgun (WGS) entry which is preliminary data.</text>
</comment>
<feature type="compositionally biased region" description="Polar residues" evidence="2">
    <location>
        <begin position="63"/>
        <end position="79"/>
    </location>
</feature>
<evidence type="ECO:0000256" key="1">
    <source>
        <dbReference type="SAM" id="Coils"/>
    </source>
</evidence>
<dbReference type="OrthoDB" id="1746655at2759"/>
<evidence type="ECO:0000256" key="2">
    <source>
        <dbReference type="SAM" id="MobiDB-lite"/>
    </source>
</evidence>
<dbReference type="Proteomes" id="UP001153555">
    <property type="component" value="Unassembled WGS sequence"/>
</dbReference>
<evidence type="ECO:0000313" key="3">
    <source>
        <dbReference type="EMBL" id="CAA0820025.1"/>
    </source>
</evidence>
<dbReference type="GO" id="GO:0003700">
    <property type="term" value="F:DNA-binding transcription factor activity"/>
    <property type="evidence" value="ECO:0007669"/>
    <property type="project" value="TreeGrafter"/>
</dbReference>
<dbReference type="PANTHER" id="PTHR13690:SF86">
    <property type="entry name" value="TRANSCRIPTION FACTOR VIP1"/>
    <property type="match status" value="1"/>
</dbReference>
<organism evidence="3 4">
    <name type="scientific">Striga hermonthica</name>
    <name type="common">Purple witchweed</name>
    <name type="synonym">Buchnera hermonthica</name>
    <dbReference type="NCBI Taxonomy" id="68872"/>
    <lineage>
        <taxon>Eukaryota</taxon>
        <taxon>Viridiplantae</taxon>
        <taxon>Streptophyta</taxon>
        <taxon>Embryophyta</taxon>
        <taxon>Tracheophyta</taxon>
        <taxon>Spermatophyta</taxon>
        <taxon>Magnoliopsida</taxon>
        <taxon>eudicotyledons</taxon>
        <taxon>Gunneridae</taxon>
        <taxon>Pentapetalae</taxon>
        <taxon>asterids</taxon>
        <taxon>lamiids</taxon>
        <taxon>Lamiales</taxon>
        <taxon>Orobanchaceae</taxon>
        <taxon>Buchnereae</taxon>
        <taxon>Striga</taxon>
    </lineage>
</organism>
<keyword evidence="4" id="KW-1185">Reference proteome</keyword>
<protein>
    <submittedName>
        <fullName evidence="3">Basic-leucine zipper (BZIP) transcription factor family protein</fullName>
    </submittedName>
</protein>
<proteinExistence type="predicted"/>
<name>A0A9N7MVI1_STRHE</name>
<reference evidence="3" key="1">
    <citation type="submission" date="2019-12" db="EMBL/GenBank/DDBJ databases">
        <authorList>
            <person name="Scholes J."/>
        </authorList>
    </citation>
    <scope>NUCLEOTIDE SEQUENCE</scope>
</reference>
<feature type="coiled-coil region" evidence="1">
    <location>
        <begin position="11"/>
        <end position="52"/>
    </location>
</feature>
<accession>A0A9N7MVI1</accession>
<gene>
    <name evidence="3" type="ORF">SHERM_18274</name>
</gene>
<dbReference type="EMBL" id="CACSLK010019758">
    <property type="protein sequence ID" value="CAA0820025.1"/>
    <property type="molecule type" value="Genomic_DNA"/>
</dbReference>
<feature type="region of interest" description="Disordered" evidence="2">
    <location>
        <begin position="57"/>
        <end position="118"/>
    </location>
</feature>
<dbReference type="GO" id="GO:0005634">
    <property type="term" value="C:nucleus"/>
    <property type="evidence" value="ECO:0007669"/>
    <property type="project" value="TreeGrafter"/>
</dbReference>
<dbReference type="PANTHER" id="PTHR13690">
    <property type="entry name" value="TRANSCRIPTION FACTOR POSF21-RELATED"/>
    <property type="match status" value="1"/>
</dbReference>
<dbReference type="AlphaFoldDB" id="A0A9N7MVI1"/>
<evidence type="ECO:0000313" key="4">
    <source>
        <dbReference type="Proteomes" id="UP001153555"/>
    </source>
</evidence>